<evidence type="ECO:0000313" key="4">
    <source>
        <dbReference type="EMBL" id="GAQ88058.1"/>
    </source>
</evidence>
<dbReference type="OMA" id="LAAMHWS"/>
<evidence type="ECO:0000256" key="1">
    <source>
        <dbReference type="ARBA" id="ARBA00022737"/>
    </source>
</evidence>
<sequence length="309" mass="35033">MEKFDECRRELAVYGALFFSTATFLKHPSQSQAGSIVVSSVPSPQALELLDQASEAWGRGLDPTSQNRWAALAEACTLFDKLVALEPERTEWREARGQLRVDSKKFNEALDDFNYVLEKNPSNFRGYSSRALAYEGLSYWDKAVDDYTTALRLGKKATGFDEPYVLNSRGNAFASLGQWSEALRDYELSVKGFQEGRQLDGAIYSAANAALMQIQLGNEKEGLKELTTVARRAPGSIDMRAALAALYWSQGREREAESTWQFACENINAGQLYDGCAKYRDQDWLRRIRRWPPVMADKMQDFFQLRHKT</sequence>
<evidence type="ECO:0000313" key="5">
    <source>
        <dbReference type="Proteomes" id="UP000054558"/>
    </source>
</evidence>
<dbReference type="PROSITE" id="PS50005">
    <property type="entry name" value="TPR"/>
    <property type="match status" value="1"/>
</dbReference>
<dbReference type="Gene3D" id="1.25.40.10">
    <property type="entry name" value="Tetratricopeptide repeat domain"/>
    <property type="match status" value="2"/>
</dbReference>
<organism evidence="4 5">
    <name type="scientific">Klebsormidium nitens</name>
    <name type="common">Green alga</name>
    <name type="synonym">Ulothrix nitens</name>
    <dbReference type="NCBI Taxonomy" id="105231"/>
    <lineage>
        <taxon>Eukaryota</taxon>
        <taxon>Viridiplantae</taxon>
        <taxon>Streptophyta</taxon>
        <taxon>Klebsormidiophyceae</taxon>
        <taxon>Klebsormidiales</taxon>
        <taxon>Klebsormidiaceae</taxon>
        <taxon>Klebsormidium</taxon>
    </lineage>
</organism>
<dbReference type="EMBL" id="DF237346">
    <property type="protein sequence ID" value="GAQ88058.1"/>
    <property type="molecule type" value="Genomic_DNA"/>
</dbReference>
<feature type="repeat" description="TPR" evidence="3">
    <location>
        <begin position="90"/>
        <end position="123"/>
    </location>
</feature>
<dbReference type="InterPro" id="IPR019734">
    <property type="entry name" value="TPR_rpt"/>
</dbReference>
<dbReference type="Proteomes" id="UP000054558">
    <property type="component" value="Unassembled WGS sequence"/>
</dbReference>
<dbReference type="PANTHER" id="PTHR44858">
    <property type="entry name" value="TETRATRICOPEPTIDE REPEAT PROTEIN 6"/>
    <property type="match status" value="1"/>
</dbReference>
<dbReference type="PANTHER" id="PTHR44858:SF20">
    <property type="entry name" value="SHSP DOMAIN-CONTAINING PROTEIN"/>
    <property type="match status" value="1"/>
</dbReference>
<dbReference type="STRING" id="105231.A0A1Y1IIQ6"/>
<dbReference type="SUPFAM" id="SSF48452">
    <property type="entry name" value="TPR-like"/>
    <property type="match status" value="1"/>
</dbReference>
<gene>
    <name evidence="4" type="ORF">KFL_003970050</name>
</gene>
<reference evidence="4 5" key="1">
    <citation type="journal article" date="2014" name="Nat. Commun.">
        <title>Klebsormidium flaccidum genome reveals primary factors for plant terrestrial adaptation.</title>
        <authorList>
            <person name="Hori K."/>
            <person name="Maruyama F."/>
            <person name="Fujisawa T."/>
            <person name="Togashi T."/>
            <person name="Yamamoto N."/>
            <person name="Seo M."/>
            <person name="Sato S."/>
            <person name="Yamada T."/>
            <person name="Mori H."/>
            <person name="Tajima N."/>
            <person name="Moriyama T."/>
            <person name="Ikeuchi M."/>
            <person name="Watanabe M."/>
            <person name="Wada H."/>
            <person name="Kobayashi K."/>
            <person name="Saito M."/>
            <person name="Masuda T."/>
            <person name="Sasaki-Sekimoto Y."/>
            <person name="Mashiguchi K."/>
            <person name="Awai K."/>
            <person name="Shimojima M."/>
            <person name="Masuda S."/>
            <person name="Iwai M."/>
            <person name="Nobusawa T."/>
            <person name="Narise T."/>
            <person name="Kondo S."/>
            <person name="Saito H."/>
            <person name="Sato R."/>
            <person name="Murakawa M."/>
            <person name="Ihara Y."/>
            <person name="Oshima-Yamada Y."/>
            <person name="Ohtaka K."/>
            <person name="Satoh M."/>
            <person name="Sonobe K."/>
            <person name="Ishii M."/>
            <person name="Ohtani R."/>
            <person name="Kanamori-Sato M."/>
            <person name="Honoki R."/>
            <person name="Miyazaki D."/>
            <person name="Mochizuki H."/>
            <person name="Umetsu J."/>
            <person name="Higashi K."/>
            <person name="Shibata D."/>
            <person name="Kamiya Y."/>
            <person name="Sato N."/>
            <person name="Nakamura Y."/>
            <person name="Tabata S."/>
            <person name="Ida S."/>
            <person name="Kurokawa K."/>
            <person name="Ohta H."/>
        </authorList>
    </citation>
    <scope>NUCLEOTIDE SEQUENCE [LARGE SCALE GENOMIC DNA]</scope>
    <source>
        <strain evidence="4 5">NIES-2285</strain>
    </source>
</reference>
<dbReference type="SMART" id="SM00028">
    <property type="entry name" value="TPR"/>
    <property type="match status" value="3"/>
</dbReference>
<keyword evidence="1" id="KW-0677">Repeat</keyword>
<evidence type="ECO:0000256" key="3">
    <source>
        <dbReference type="PROSITE-ProRule" id="PRU00339"/>
    </source>
</evidence>
<name>A0A1Y1IIQ6_KLENI</name>
<protein>
    <submittedName>
        <fullName evidence="4">Uncharacterized protein</fullName>
    </submittedName>
</protein>
<dbReference type="InterPro" id="IPR050498">
    <property type="entry name" value="Ycf3"/>
</dbReference>
<dbReference type="AlphaFoldDB" id="A0A1Y1IIQ6"/>
<dbReference type="OrthoDB" id="1926212at2759"/>
<dbReference type="InterPro" id="IPR011990">
    <property type="entry name" value="TPR-like_helical_dom_sf"/>
</dbReference>
<keyword evidence="2 3" id="KW-0802">TPR repeat</keyword>
<proteinExistence type="predicted"/>
<accession>A0A1Y1IIQ6</accession>
<keyword evidence="5" id="KW-1185">Reference proteome</keyword>
<evidence type="ECO:0000256" key="2">
    <source>
        <dbReference type="ARBA" id="ARBA00022803"/>
    </source>
</evidence>